<dbReference type="GO" id="GO:0005829">
    <property type="term" value="C:cytosol"/>
    <property type="evidence" value="ECO:0007669"/>
    <property type="project" value="TreeGrafter"/>
</dbReference>
<comment type="catalytic activity">
    <reaction evidence="10">
        <text>Couples ATP hydrolysis with the unwinding of duplex DNA by translocating in the 3'-5' direction.</text>
        <dbReference type="EC" id="5.6.2.4"/>
    </reaction>
</comment>
<feature type="domain" description="UvrD-like helicase C-terminal" evidence="16">
    <location>
        <begin position="382"/>
        <end position="714"/>
    </location>
</feature>
<dbReference type="CDD" id="cd17932">
    <property type="entry name" value="DEXQc_UvrD"/>
    <property type="match status" value="1"/>
</dbReference>
<gene>
    <name evidence="17" type="ORF">JD276_09395</name>
</gene>
<accession>A0A934Q7L6</accession>
<evidence type="ECO:0000256" key="12">
    <source>
        <dbReference type="ARBA" id="ARBA00048988"/>
    </source>
</evidence>
<feature type="binding site" evidence="13">
    <location>
        <begin position="47"/>
        <end position="54"/>
    </location>
    <ligand>
        <name>ATP</name>
        <dbReference type="ChEBI" id="CHEBI:30616"/>
    </ligand>
</feature>
<keyword evidence="2 13" id="KW-0547">Nucleotide-binding</keyword>
<name>A0A934Q7L6_9MICO</name>
<dbReference type="InterPro" id="IPR014017">
    <property type="entry name" value="DNA_helicase_UvrD-like_C"/>
</dbReference>
<keyword evidence="5 13" id="KW-0347">Helicase</keyword>
<feature type="domain" description="UvrD-like helicase ATP-binding" evidence="15">
    <location>
        <begin position="26"/>
        <end position="381"/>
    </location>
</feature>
<keyword evidence="8" id="KW-0234">DNA repair</keyword>
<keyword evidence="18" id="KW-1185">Reference proteome</keyword>
<dbReference type="InterPro" id="IPR027417">
    <property type="entry name" value="P-loop_NTPase"/>
</dbReference>
<evidence type="ECO:0000256" key="1">
    <source>
        <dbReference type="ARBA" id="ARBA00022722"/>
    </source>
</evidence>
<dbReference type="InterPro" id="IPR000212">
    <property type="entry name" value="DNA_helicase_UvrD/REP"/>
</dbReference>
<dbReference type="GO" id="GO:0003677">
    <property type="term" value="F:DNA binding"/>
    <property type="evidence" value="ECO:0007669"/>
    <property type="project" value="InterPro"/>
</dbReference>
<protein>
    <recommendedName>
        <fullName evidence="11">DNA 3'-5' helicase</fullName>
        <ecNumber evidence="11">5.6.2.4</ecNumber>
    </recommendedName>
</protein>
<dbReference type="Pfam" id="PF12705">
    <property type="entry name" value="PDDEXK_1"/>
    <property type="match status" value="1"/>
</dbReference>
<evidence type="ECO:0000256" key="4">
    <source>
        <dbReference type="ARBA" id="ARBA00022801"/>
    </source>
</evidence>
<keyword evidence="6" id="KW-0269">Exonuclease</keyword>
<keyword evidence="3" id="KW-0227">DNA damage</keyword>
<evidence type="ECO:0000256" key="3">
    <source>
        <dbReference type="ARBA" id="ARBA00022763"/>
    </source>
</evidence>
<dbReference type="PANTHER" id="PTHR11070">
    <property type="entry name" value="UVRD / RECB / PCRA DNA HELICASE FAMILY MEMBER"/>
    <property type="match status" value="1"/>
</dbReference>
<keyword evidence="9" id="KW-0413">Isomerase</keyword>
<dbReference type="InterPro" id="IPR014016">
    <property type="entry name" value="UvrD-like_ATP-bd"/>
</dbReference>
<dbReference type="EMBL" id="JAEHOH010000012">
    <property type="protein sequence ID" value="MBK0419246.1"/>
    <property type="molecule type" value="Genomic_DNA"/>
</dbReference>
<evidence type="ECO:0000313" key="17">
    <source>
        <dbReference type="EMBL" id="MBK0419246.1"/>
    </source>
</evidence>
<dbReference type="PROSITE" id="PS51217">
    <property type="entry name" value="UVRD_HELICASE_CTER"/>
    <property type="match status" value="1"/>
</dbReference>
<dbReference type="Pfam" id="PF13361">
    <property type="entry name" value="UvrD_C"/>
    <property type="match status" value="1"/>
</dbReference>
<evidence type="ECO:0000256" key="10">
    <source>
        <dbReference type="ARBA" id="ARBA00034617"/>
    </source>
</evidence>
<organism evidence="17 18">
    <name type="scientific">Leucobacter chromiisoli</name>
    <dbReference type="NCBI Taxonomy" id="2796471"/>
    <lineage>
        <taxon>Bacteria</taxon>
        <taxon>Bacillati</taxon>
        <taxon>Actinomycetota</taxon>
        <taxon>Actinomycetes</taxon>
        <taxon>Micrococcales</taxon>
        <taxon>Microbacteriaceae</taxon>
        <taxon>Leucobacter</taxon>
    </lineage>
</organism>
<dbReference type="InterPro" id="IPR038726">
    <property type="entry name" value="PDDEXK_AddAB-type"/>
</dbReference>
<dbReference type="Gene3D" id="1.10.486.10">
    <property type="entry name" value="PCRA, domain 4"/>
    <property type="match status" value="1"/>
</dbReference>
<dbReference type="EC" id="5.6.2.4" evidence="11"/>
<evidence type="ECO:0000259" key="16">
    <source>
        <dbReference type="PROSITE" id="PS51217"/>
    </source>
</evidence>
<dbReference type="PROSITE" id="PS51198">
    <property type="entry name" value="UVRD_HELICASE_ATP_BIND"/>
    <property type="match status" value="1"/>
</dbReference>
<feature type="region of interest" description="Disordered" evidence="14">
    <location>
        <begin position="940"/>
        <end position="962"/>
    </location>
</feature>
<sequence>MSDRAPVFSAARIAELLAVPPNRALLPTEEQRRVIEHPLGGSALVVAGAGSGKTETMAGRVVWLVANGLAQPAQVLGLTFTRKAAGELNERVAGRLNAFAERLAEADERGALSGEEALRAAEILEGRAAGLELPDVSTYNSFASAIVQEFGALAGVAAAAAVIDEATAWRLARDVVCTSDDPELVRSGESIPTLVRRVLEIDHAVSDNLTSFDRVDQVIAEFGRVRSLPYNAKARAEGQEGRLYAVVRDALTNLDTTLLTTRLAREFAERKRRLGLIEFSDQLALAVETLERFPRAGAVVRQRTPVVLLDEVQDTSVGQTRLLSRLFAGCSVMAVGDPHQSIYGWRGASADNLRSFHRDFRGAGAPEEPATLSLSVSWRNPARVLEAAGAIVAPLNAESPVEVPRLRSKEEHFGAAGAAGTDPAQVEWRYPETVDEEYAQLASWLRDAREEHAARTGELPTAAVVFRTRSAMPAVSAALTEAGVPNRIVGVGGLLTTPEITDVVSTLRCLWYADAGSELIRILSGPRFAIGVSDLAGLGEAARWFAGRDTAQQPLDAEDRSEDRALPDPDMQFTLLDALDEIAGMRGLDHAALRGISAPGRERLREAGQLLRQLRQAAGAGIPELLRAIEHGLRLDIELEANERSGYEGGAVARANLDAFVDLVEGFLATDEHGTLASVLAWLERVNELDQAAEHVPEPEPGTVQLITGHGSKGLEWDLVAIPRLTENEFPLPSSEGLGWLRPGRIPDELLGDAAARPALDWRTATTQEDLHRAVNGFTEKTEGGVERVPGYKDLLAERHRAEERRLAYVAVTRAASRLLLTGSFWGGGSRPRSPSVFLRDLDECGIIDGLPEESAHEQDPRDRPDRTVVWPLDPLGSRREGVLRAADALRRALEAPARRAETGSEPRIDPTVELLLAEREAAEARRLAAGAGAGPAAAARPAAASVPEPTSSSGSAAGDGLPERITASTFHEFVEDPETAERRRLRPLPQRPYRRTRIGNRFHEWVERRATTARGTALPLAGLEPGVADPELAEFETEAELAPLIESFERSRWAALQPIAVEQEVTLPFAGRSLVCKLDAVYREESDGEDRYEIVDWKAGRAPRDDVERRSRFFQLDLYRHAYAQWAGVPPERIDVSLFYVAEGVELRGEQPRSLEELERIWYEAAARLAPAR</sequence>
<dbReference type="AlphaFoldDB" id="A0A934Q7L6"/>
<evidence type="ECO:0000256" key="9">
    <source>
        <dbReference type="ARBA" id="ARBA00023235"/>
    </source>
</evidence>
<comment type="caution">
    <text evidence="17">The sequence shown here is derived from an EMBL/GenBank/DDBJ whole genome shotgun (WGS) entry which is preliminary data.</text>
</comment>
<evidence type="ECO:0000256" key="11">
    <source>
        <dbReference type="ARBA" id="ARBA00034808"/>
    </source>
</evidence>
<dbReference type="GO" id="GO:0000725">
    <property type="term" value="P:recombinational repair"/>
    <property type="evidence" value="ECO:0007669"/>
    <property type="project" value="TreeGrafter"/>
</dbReference>
<keyword evidence="7 13" id="KW-0067">ATP-binding</keyword>
<evidence type="ECO:0000256" key="13">
    <source>
        <dbReference type="PROSITE-ProRule" id="PRU00560"/>
    </source>
</evidence>
<evidence type="ECO:0000313" key="18">
    <source>
        <dbReference type="Proteomes" id="UP000608530"/>
    </source>
</evidence>
<dbReference type="GO" id="GO:0004527">
    <property type="term" value="F:exonuclease activity"/>
    <property type="evidence" value="ECO:0007669"/>
    <property type="project" value="UniProtKB-KW"/>
</dbReference>
<dbReference type="PANTHER" id="PTHR11070:SF55">
    <property type="entry name" value="DNA 3'-5' HELICASE"/>
    <property type="match status" value="1"/>
</dbReference>
<evidence type="ECO:0000256" key="8">
    <source>
        <dbReference type="ARBA" id="ARBA00023204"/>
    </source>
</evidence>
<evidence type="ECO:0000256" key="2">
    <source>
        <dbReference type="ARBA" id="ARBA00022741"/>
    </source>
</evidence>
<reference evidence="17" key="1">
    <citation type="submission" date="2020-12" db="EMBL/GenBank/DDBJ databases">
        <title>Leucobacter sp. CAS1, isolated from Chromium sludge.</title>
        <authorList>
            <person name="Xu Z."/>
        </authorList>
    </citation>
    <scope>NUCLEOTIDE SEQUENCE</scope>
    <source>
        <strain evidence="17">CSA1</strain>
    </source>
</reference>
<evidence type="ECO:0000256" key="6">
    <source>
        <dbReference type="ARBA" id="ARBA00022839"/>
    </source>
</evidence>
<dbReference type="Pfam" id="PF00580">
    <property type="entry name" value="UvrD-helicase"/>
    <property type="match status" value="1"/>
</dbReference>
<dbReference type="RefSeq" id="WP_200115395.1">
    <property type="nucleotide sequence ID" value="NZ_JAEHOH010000012.1"/>
</dbReference>
<dbReference type="GO" id="GO:0005524">
    <property type="term" value="F:ATP binding"/>
    <property type="evidence" value="ECO:0007669"/>
    <property type="project" value="UniProtKB-UniRule"/>
</dbReference>
<proteinExistence type="predicted"/>
<comment type="catalytic activity">
    <reaction evidence="12">
        <text>ATP + H2O = ADP + phosphate + H(+)</text>
        <dbReference type="Rhea" id="RHEA:13065"/>
        <dbReference type="ChEBI" id="CHEBI:15377"/>
        <dbReference type="ChEBI" id="CHEBI:15378"/>
        <dbReference type="ChEBI" id="CHEBI:30616"/>
        <dbReference type="ChEBI" id="CHEBI:43474"/>
        <dbReference type="ChEBI" id="CHEBI:456216"/>
        <dbReference type="EC" id="5.6.2.4"/>
    </reaction>
</comment>
<dbReference type="GO" id="GO:0033202">
    <property type="term" value="C:DNA helicase complex"/>
    <property type="evidence" value="ECO:0007669"/>
    <property type="project" value="TreeGrafter"/>
</dbReference>
<keyword evidence="4 13" id="KW-0378">Hydrolase</keyword>
<feature type="region of interest" description="Disordered" evidence="14">
    <location>
        <begin position="852"/>
        <end position="873"/>
    </location>
</feature>
<feature type="compositionally biased region" description="Basic and acidic residues" evidence="14">
    <location>
        <begin position="854"/>
        <end position="867"/>
    </location>
</feature>
<dbReference type="GO" id="GO:0043138">
    <property type="term" value="F:3'-5' DNA helicase activity"/>
    <property type="evidence" value="ECO:0007669"/>
    <property type="project" value="UniProtKB-EC"/>
</dbReference>
<keyword evidence="1" id="KW-0540">Nuclease</keyword>
<evidence type="ECO:0000256" key="5">
    <source>
        <dbReference type="ARBA" id="ARBA00022806"/>
    </source>
</evidence>
<evidence type="ECO:0000256" key="14">
    <source>
        <dbReference type="SAM" id="MobiDB-lite"/>
    </source>
</evidence>
<dbReference type="Proteomes" id="UP000608530">
    <property type="component" value="Unassembled WGS sequence"/>
</dbReference>
<dbReference type="SUPFAM" id="SSF52540">
    <property type="entry name" value="P-loop containing nucleoside triphosphate hydrolases"/>
    <property type="match status" value="1"/>
</dbReference>
<evidence type="ECO:0000259" key="15">
    <source>
        <dbReference type="PROSITE" id="PS51198"/>
    </source>
</evidence>
<evidence type="ECO:0000256" key="7">
    <source>
        <dbReference type="ARBA" id="ARBA00022840"/>
    </source>
</evidence>
<dbReference type="Gene3D" id="3.40.50.300">
    <property type="entry name" value="P-loop containing nucleotide triphosphate hydrolases"/>
    <property type="match status" value="3"/>
</dbReference>